<dbReference type="InterPro" id="IPR013210">
    <property type="entry name" value="LRR_N_plant-typ"/>
</dbReference>
<dbReference type="PANTHER" id="PTHR48053:SF126">
    <property type="entry name" value="MDIS1-INTERACTING RECEPTOR LIKE KINASE 2-LIKE ISOFORM X1"/>
    <property type="match status" value="1"/>
</dbReference>
<dbReference type="InterPro" id="IPR051716">
    <property type="entry name" value="Plant_RL_S/T_kinase"/>
</dbReference>
<organism evidence="13">
    <name type="scientific">Selaginella moellendorffii</name>
    <name type="common">Spikemoss</name>
    <dbReference type="NCBI Taxonomy" id="88036"/>
    <lineage>
        <taxon>Eukaryota</taxon>
        <taxon>Viridiplantae</taxon>
        <taxon>Streptophyta</taxon>
        <taxon>Embryophyta</taxon>
        <taxon>Tracheophyta</taxon>
        <taxon>Lycopodiopsida</taxon>
        <taxon>Selaginellales</taxon>
        <taxon>Selaginellaceae</taxon>
        <taxon>Selaginella</taxon>
    </lineage>
</organism>
<dbReference type="Pfam" id="PF08263">
    <property type="entry name" value="LRRNT_2"/>
    <property type="match status" value="1"/>
</dbReference>
<evidence type="ECO:0000256" key="3">
    <source>
        <dbReference type="ARBA" id="ARBA00022614"/>
    </source>
</evidence>
<dbReference type="PRINTS" id="PR00019">
    <property type="entry name" value="LEURICHRPT"/>
</dbReference>
<evidence type="ECO:0000313" key="12">
    <source>
        <dbReference type="EMBL" id="EFJ18005.1"/>
    </source>
</evidence>
<keyword evidence="5 10" id="KW-0732">Signal</keyword>
<dbReference type="HOGENOM" id="CLU_000288_22_4_1"/>
<dbReference type="SUPFAM" id="SSF52058">
    <property type="entry name" value="L domain-like"/>
    <property type="match status" value="2"/>
</dbReference>
<dbReference type="Pfam" id="PF00560">
    <property type="entry name" value="LRR_1"/>
    <property type="match status" value="3"/>
</dbReference>
<accession>D8SBZ4</accession>
<keyword evidence="6" id="KW-0677">Repeat</keyword>
<keyword evidence="7" id="KW-1133">Transmembrane helix</keyword>
<evidence type="ECO:0000256" key="9">
    <source>
        <dbReference type="ARBA" id="ARBA00023180"/>
    </source>
</evidence>
<feature type="non-terminal residue" evidence="12">
    <location>
        <position position="1"/>
    </location>
</feature>
<feature type="non-terminal residue" evidence="12">
    <location>
        <position position="629"/>
    </location>
</feature>
<comment type="similarity">
    <text evidence="2">Belongs to the RLP family.</text>
</comment>
<evidence type="ECO:0000313" key="13">
    <source>
        <dbReference type="Proteomes" id="UP000001514"/>
    </source>
</evidence>
<dbReference type="PROSITE" id="PS51450">
    <property type="entry name" value="LRR"/>
    <property type="match status" value="2"/>
</dbReference>
<dbReference type="Pfam" id="PF13855">
    <property type="entry name" value="LRR_8"/>
    <property type="match status" value="2"/>
</dbReference>
<keyword evidence="8" id="KW-0472">Membrane</keyword>
<keyword evidence="4" id="KW-0812">Transmembrane</keyword>
<feature type="domain" description="Leucine-rich repeat-containing N-terminal plant-type" evidence="11">
    <location>
        <begin position="22"/>
        <end position="60"/>
    </location>
</feature>
<dbReference type="FunFam" id="3.80.10.10:FF:000111">
    <property type="entry name" value="LRR receptor-like serine/threonine-protein kinase ERECTA"/>
    <property type="match status" value="1"/>
</dbReference>
<dbReference type="InterPro" id="IPR032675">
    <property type="entry name" value="LRR_dom_sf"/>
</dbReference>
<feature type="chain" id="PRO_5003122585" description="Leucine-rich repeat-containing N-terminal plant-type domain-containing protein" evidence="10">
    <location>
        <begin position="19"/>
        <end position="629"/>
    </location>
</feature>
<sequence length="629" mass="69131">LNCYLLIVLFAIFAAAEANSSKSDSSVLLRLKSSVHDPYKVLSSWGSNRSVCKWEGVSCSKKDRVSGLYLQNLTLSGSILSFMIQELPFLRQLHVSRSSFKDELIANTKSNMSCLLEWMDLSGNQNMSSSFNLVQELLMGCKNLKVFNLSGNHLGGGFHHIDSKFSIGDKLEVLDLSDNKLGFNLPSSFFLRCRSLKSLDLSTNSFTGEIPETLFRRCTALEQISLAHNNFSSYLPSLISLPYLKIIDASYNAFKGQVPAFRTNLRHLNLSSNSFTITSNETCPLTSKLESLILVNNELNGRVLDTLKLCNALKMLDLSFNSVTGQIPEDICDILPKLEYFLAWVNSLEGGIPSNLMACNNLTMIILSYNNLEGNIPAELVSSLIKLQWLSLSNNKLIGEIPSLENAKEMLVLQLSNNSLQGKVPSRMGMQVIELRKNKLTGNIPPILGFTGKTFVKATLGSLKTAIDTEAGICMDTTFAIQGISLDKMKELLKIKSGGCFPNVNLLPALTYGYNISSPLHIDISHNNLYGEIPSQLSEMQDLQYLNFGHNDISGVIPAALGVLKNMAVLDLSHNNLQGEIPYTFLLLSSLSALNLCCNNLSGIIPQGGQLTTLKPSSFEGNEYLCGFP</sequence>
<protein>
    <recommendedName>
        <fullName evidence="11">Leucine-rich repeat-containing N-terminal plant-type domain-containing protein</fullName>
    </recommendedName>
</protein>
<dbReference type="FunFam" id="3.80.10.10:FF:000041">
    <property type="entry name" value="LRR receptor-like serine/threonine-protein kinase ERECTA"/>
    <property type="match status" value="1"/>
</dbReference>
<dbReference type="KEGG" id="smo:SELMODRAFT_10115"/>
<dbReference type="InterPro" id="IPR001611">
    <property type="entry name" value="Leu-rich_rpt"/>
</dbReference>
<dbReference type="EMBL" id="GL377611">
    <property type="protein sequence ID" value="EFJ18005.1"/>
    <property type="molecule type" value="Genomic_DNA"/>
</dbReference>
<keyword evidence="13" id="KW-1185">Reference proteome</keyword>
<dbReference type="eggNOG" id="ENOG502QS1K">
    <property type="taxonomic scope" value="Eukaryota"/>
</dbReference>
<evidence type="ECO:0000256" key="7">
    <source>
        <dbReference type="ARBA" id="ARBA00022989"/>
    </source>
</evidence>
<evidence type="ECO:0000256" key="5">
    <source>
        <dbReference type="ARBA" id="ARBA00022729"/>
    </source>
</evidence>
<evidence type="ECO:0000256" key="1">
    <source>
        <dbReference type="ARBA" id="ARBA00004167"/>
    </source>
</evidence>
<evidence type="ECO:0000256" key="4">
    <source>
        <dbReference type="ARBA" id="ARBA00022692"/>
    </source>
</evidence>
<dbReference type="AlphaFoldDB" id="D8SBZ4"/>
<dbReference type="Gene3D" id="3.80.10.10">
    <property type="entry name" value="Ribonuclease Inhibitor"/>
    <property type="match status" value="2"/>
</dbReference>
<feature type="signal peptide" evidence="10">
    <location>
        <begin position="1"/>
        <end position="18"/>
    </location>
</feature>
<comment type="subcellular location">
    <subcellularLocation>
        <location evidence="1">Membrane</location>
        <topology evidence="1">Single-pass membrane protein</topology>
    </subcellularLocation>
</comment>
<dbReference type="PANTHER" id="PTHR48053">
    <property type="entry name" value="LEUCINE RICH REPEAT FAMILY PROTEIN, EXPRESSED"/>
    <property type="match status" value="1"/>
</dbReference>
<evidence type="ECO:0000256" key="6">
    <source>
        <dbReference type="ARBA" id="ARBA00022737"/>
    </source>
</evidence>
<dbReference type="InParanoid" id="D8SBZ4"/>
<evidence type="ECO:0000256" key="10">
    <source>
        <dbReference type="SAM" id="SignalP"/>
    </source>
</evidence>
<evidence type="ECO:0000259" key="11">
    <source>
        <dbReference type="Pfam" id="PF08263"/>
    </source>
</evidence>
<keyword evidence="3" id="KW-0433">Leucine-rich repeat</keyword>
<proteinExistence type="inferred from homology"/>
<name>D8SBZ4_SELML</name>
<dbReference type="GO" id="GO:0016020">
    <property type="term" value="C:membrane"/>
    <property type="evidence" value="ECO:0007669"/>
    <property type="project" value="UniProtKB-SubCell"/>
</dbReference>
<gene>
    <name evidence="12" type="ORF">SELMODRAFT_10115</name>
</gene>
<evidence type="ECO:0000256" key="2">
    <source>
        <dbReference type="ARBA" id="ARBA00009592"/>
    </source>
</evidence>
<dbReference type="OrthoDB" id="72369at2759"/>
<reference evidence="12 13" key="1">
    <citation type="journal article" date="2011" name="Science">
        <title>The Selaginella genome identifies genetic changes associated with the evolution of vascular plants.</title>
        <authorList>
            <person name="Banks J.A."/>
            <person name="Nishiyama T."/>
            <person name="Hasebe M."/>
            <person name="Bowman J.L."/>
            <person name="Gribskov M."/>
            <person name="dePamphilis C."/>
            <person name="Albert V.A."/>
            <person name="Aono N."/>
            <person name="Aoyama T."/>
            <person name="Ambrose B.A."/>
            <person name="Ashton N.W."/>
            <person name="Axtell M.J."/>
            <person name="Barker E."/>
            <person name="Barker M.S."/>
            <person name="Bennetzen J.L."/>
            <person name="Bonawitz N.D."/>
            <person name="Chapple C."/>
            <person name="Cheng C."/>
            <person name="Correa L.G."/>
            <person name="Dacre M."/>
            <person name="DeBarry J."/>
            <person name="Dreyer I."/>
            <person name="Elias M."/>
            <person name="Engstrom E.M."/>
            <person name="Estelle M."/>
            <person name="Feng L."/>
            <person name="Finet C."/>
            <person name="Floyd S.K."/>
            <person name="Frommer W.B."/>
            <person name="Fujita T."/>
            <person name="Gramzow L."/>
            <person name="Gutensohn M."/>
            <person name="Harholt J."/>
            <person name="Hattori M."/>
            <person name="Heyl A."/>
            <person name="Hirai T."/>
            <person name="Hiwatashi Y."/>
            <person name="Ishikawa M."/>
            <person name="Iwata M."/>
            <person name="Karol K.G."/>
            <person name="Koehler B."/>
            <person name="Kolukisaoglu U."/>
            <person name="Kubo M."/>
            <person name="Kurata T."/>
            <person name="Lalonde S."/>
            <person name="Li K."/>
            <person name="Li Y."/>
            <person name="Litt A."/>
            <person name="Lyons E."/>
            <person name="Manning G."/>
            <person name="Maruyama T."/>
            <person name="Michael T.P."/>
            <person name="Mikami K."/>
            <person name="Miyazaki S."/>
            <person name="Morinaga S."/>
            <person name="Murata T."/>
            <person name="Mueller-Roeber B."/>
            <person name="Nelson D.R."/>
            <person name="Obara M."/>
            <person name="Oguri Y."/>
            <person name="Olmstead R.G."/>
            <person name="Onodera N."/>
            <person name="Petersen B.L."/>
            <person name="Pils B."/>
            <person name="Prigge M."/>
            <person name="Rensing S.A."/>
            <person name="Riano-Pachon D.M."/>
            <person name="Roberts A.W."/>
            <person name="Sato Y."/>
            <person name="Scheller H.V."/>
            <person name="Schulz B."/>
            <person name="Schulz C."/>
            <person name="Shakirov E.V."/>
            <person name="Shibagaki N."/>
            <person name="Shinohara N."/>
            <person name="Shippen D.E."/>
            <person name="Soerensen I."/>
            <person name="Sotooka R."/>
            <person name="Sugimoto N."/>
            <person name="Sugita M."/>
            <person name="Sumikawa N."/>
            <person name="Tanurdzic M."/>
            <person name="Theissen G."/>
            <person name="Ulvskov P."/>
            <person name="Wakazuki S."/>
            <person name="Weng J.K."/>
            <person name="Willats W.W."/>
            <person name="Wipf D."/>
            <person name="Wolf P.G."/>
            <person name="Yang L."/>
            <person name="Zimmer A.D."/>
            <person name="Zhu Q."/>
            <person name="Mitros T."/>
            <person name="Hellsten U."/>
            <person name="Loque D."/>
            <person name="Otillar R."/>
            <person name="Salamov A."/>
            <person name="Schmutz J."/>
            <person name="Shapiro H."/>
            <person name="Lindquist E."/>
            <person name="Lucas S."/>
            <person name="Rokhsar D."/>
            <person name="Grigoriev I.V."/>
        </authorList>
    </citation>
    <scope>NUCLEOTIDE SEQUENCE [LARGE SCALE GENOMIC DNA]</scope>
</reference>
<evidence type="ECO:0000256" key="8">
    <source>
        <dbReference type="ARBA" id="ARBA00023136"/>
    </source>
</evidence>
<dbReference type="Proteomes" id="UP000001514">
    <property type="component" value="Unassembled WGS sequence"/>
</dbReference>
<keyword evidence="9" id="KW-0325">Glycoprotein</keyword>